<sequence>MFMTTACRATMEARSEMTETRIQRRLAAILAADVAGYSRLMGQDEAGTLAALREIWSKRFNPAVATHRGRVVKMMGDGALVEFGSAVDAVDCALAIQRAMADHNSDRNGAEPIEFRIGINLGDIVIEGEDIFGDGVNVAARLEAQAPRCGILISDAIHAQVAGKVSLTFTDAGELVLKNIALPVRAWRWGGDGSAAAAAPAAKAEDLPSIAVLPFDNMSNDPEQEYFSDGISEDIITDLSKIAGLMVVSRNSSFAYRGRTKDIRVVGRELGVTSVLEGSIRRAGNRVRISAQLIDARTGGHIWADRFDRELTDIFAVQDEVTLQIVGALKVQLRPVERARIGAQRGPDLVAHDFVLKAREIANDLLRAEGDNRANVERVIGLLREAIAADPDYALPYAFLAMVYTLEFTNGWLGTPDALDQIVHFATIALEKDPAEPVAHNAFALAKLFSGDYALAKIHAERAVALNPSFASGYGTLGNLEVYLGHPAAAIPLLEKAIRLDPLEGQMYTHFLGIALLLDGKTERAAEAFRHRIALAPGTDRSRVFLTCALGHLGRPDEARAVWAELKQINPDYDLTDHLARLPFAREKDKAVVRAGIAAAGISG</sequence>
<feature type="repeat" description="TPR" evidence="1">
    <location>
        <begin position="471"/>
        <end position="504"/>
    </location>
</feature>
<dbReference type="Pfam" id="PF00211">
    <property type="entry name" value="Guanylate_cyc"/>
    <property type="match status" value="1"/>
</dbReference>
<evidence type="ECO:0000313" key="3">
    <source>
        <dbReference type="EMBL" id="PZQ95686.1"/>
    </source>
</evidence>
<proteinExistence type="predicted"/>
<dbReference type="AlphaFoldDB" id="A0A2W5S0Q4"/>
<dbReference type="EMBL" id="QFQS01000006">
    <property type="protein sequence ID" value="PZQ95686.1"/>
    <property type="molecule type" value="Genomic_DNA"/>
</dbReference>
<dbReference type="GO" id="GO:0035556">
    <property type="term" value="P:intracellular signal transduction"/>
    <property type="evidence" value="ECO:0007669"/>
    <property type="project" value="InterPro"/>
</dbReference>
<dbReference type="InterPro" id="IPR001054">
    <property type="entry name" value="A/G_cyclase"/>
</dbReference>
<dbReference type="SMART" id="SM00028">
    <property type="entry name" value="TPR"/>
    <property type="match status" value="3"/>
</dbReference>
<dbReference type="SUPFAM" id="SSF48452">
    <property type="entry name" value="TPR-like"/>
    <property type="match status" value="1"/>
</dbReference>
<protein>
    <submittedName>
        <fullName evidence="3">Guanylyl cyclase</fullName>
    </submittedName>
</protein>
<dbReference type="PANTHER" id="PTHR43081">
    <property type="entry name" value="ADENYLATE CYCLASE, TERMINAL-DIFFERENTIATION SPECIFIC-RELATED"/>
    <property type="match status" value="1"/>
</dbReference>
<dbReference type="Proteomes" id="UP000248975">
    <property type="component" value="Unassembled WGS sequence"/>
</dbReference>
<dbReference type="Gene3D" id="3.40.50.10070">
    <property type="entry name" value="TolB, N-terminal domain"/>
    <property type="match status" value="1"/>
</dbReference>
<organism evidence="3 4">
    <name type="scientific">Cereibacter sphaeroides</name>
    <name type="common">Rhodobacter sphaeroides</name>
    <dbReference type="NCBI Taxonomy" id="1063"/>
    <lineage>
        <taxon>Bacteria</taxon>
        <taxon>Pseudomonadati</taxon>
        <taxon>Pseudomonadota</taxon>
        <taxon>Alphaproteobacteria</taxon>
        <taxon>Rhodobacterales</taxon>
        <taxon>Paracoccaceae</taxon>
        <taxon>Cereibacter</taxon>
    </lineage>
</organism>
<evidence type="ECO:0000313" key="4">
    <source>
        <dbReference type="Proteomes" id="UP000248975"/>
    </source>
</evidence>
<dbReference type="InterPro" id="IPR029787">
    <property type="entry name" value="Nucleotide_cyclase"/>
</dbReference>
<dbReference type="Pfam" id="PF13181">
    <property type="entry name" value="TPR_8"/>
    <property type="match status" value="1"/>
</dbReference>
<dbReference type="PROSITE" id="PS50125">
    <property type="entry name" value="GUANYLATE_CYCLASE_2"/>
    <property type="match status" value="1"/>
</dbReference>
<dbReference type="InterPro" id="IPR050697">
    <property type="entry name" value="Adenylyl/Guanylyl_Cyclase_3/4"/>
</dbReference>
<dbReference type="GO" id="GO:0004016">
    <property type="term" value="F:adenylate cyclase activity"/>
    <property type="evidence" value="ECO:0007669"/>
    <property type="project" value="UniProtKB-ARBA"/>
</dbReference>
<name>A0A2W5S0Q4_CERSP</name>
<dbReference type="GO" id="GO:0006171">
    <property type="term" value="P:cAMP biosynthetic process"/>
    <property type="evidence" value="ECO:0007669"/>
    <property type="project" value="TreeGrafter"/>
</dbReference>
<feature type="domain" description="Guanylate cyclase" evidence="2">
    <location>
        <begin position="28"/>
        <end position="143"/>
    </location>
</feature>
<dbReference type="CDD" id="cd07302">
    <property type="entry name" value="CHD"/>
    <property type="match status" value="1"/>
</dbReference>
<keyword evidence="1" id="KW-0802">TPR repeat</keyword>
<dbReference type="InterPro" id="IPR019734">
    <property type="entry name" value="TPR_rpt"/>
</dbReference>
<dbReference type="PROSITE" id="PS50005">
    <property type="entry name" value="TPR"/>
    <property type="match status" value="1"/>
</dbReference>
<evidence type="ECO:0000256" key="1">
    <source>
        <dbReference type="PROSITE-ProRule" id="PRU00339"/>
    </source>
</evidence>
<dbReference type="Gene3D" id="1.25.40.10">
    <property type="entry name" value="Tetratricopeptide repeat domain"/>
    <property type="match status" value="1"/>
</dbReference>
<dbReference type="SUPFAM" id="SSF55073">
    <property type="entry name" value="Nucleotide cyclase"/>
    <property type="match status" value="1"/>
</dbReference>
<dbReference type="PANTHER" id="PTHR43081:SF19">
    <property type="entry name" value="PH-SENSITIVE ADENYLATE CYCLASE RV1264"/>
    <property type="match status" value="1"/>
</dbReference>
<dbReference type="Gene3D" id="3.30.70.1230">
    <property type="entry name" value="Nucleotide cyclase"/>
    <property type="match status" value="1"/>
</dbReference>
<gene>
    <name evidence="3" type="ORF">DI533_18815</name>
</gene>
<comment type="caution">
    <text evidence="3">The sequence shown here is derived from an EMBL/GenBank/DDBJ whole genome shotgun (WGS) entry which is preliminary data.</text>
</comment>
<accession>A0A2W5S0Q4</accession>
<evidence type="ECO:0000259" key="2">
    <source>
        <dbReference type="PROSITE" id="PS50125"/>
    </source>
</evidence>
<dbReference type="InterPro" id="IPR011990">
    <property type="entry name" value="TPR-like_helical_dom_sf"/>
</dbReference>
<reference evidence="3 4" key="1">
    <citation type="submission" date="2017-08" db="EMBL/GenBank/DDBJ databases">
        <title>Infants hospitalized years apart are colonized by the same room-sourced microbial strains.</title>
        <authorList>
            <person name="Brooks B."/>
            <person name="Olm M.R."/>
            <person name="Firek B.A."/>
            <person name="Baker R."/>
            <person name="Thomas B.C."/>
            <person name="Morowitz M.J."/>
            <person name="Banfield J.F."/>
        </authorList>
    </citation>
    <scope>NUCLEOTIDE SEQUENCE [LARGE SCALE GENOMIC DNA]</scope>
    <source>
        <strain evidence="3">S2_003_000_R2_11</strain>
    </source>
</reference>